<dbReference type="GO" id="GO:0004731">
    <property type="term" value="F:purine-nucleoside phosphorylase activity"/>
    <property type="evidence" value="ECO:0007669"/>
    <property type="project" value="UniProtKB-EC"/>
</dbReference>
<evidence type="ECO:0000256" key="6">
    <source>
        <dbReference type="ARBA" id="ARBA00022726"/>
    </source>
</evidence>
<dbReference type="GO" id="GO:0006166">
    <property type="term" value="P:purine ribonucleoside salvage"/>
    <property type="evidence" value="ECO:0007669"/>
    <property type="project" value="UniProtKB-KW"/>
</dbReference>
<evidence type="ECO:0000256" key="8">
    <source>
        <dbReference type="ARBA" id="ARBA00023929"/>
    </source>
</evidence>
<evidence type="ECO:0000313" key="13">
    <source>
        <dbReference type="EMBL" id="CAD7426920.1"/>
    </source>
</evidence>
<sequence length="361" mass="40218">MVQDFSIEEDENFIVEVEKHPLIFDISSPVYRDQHLHARGYVCYSYTHDVLEKIANYLKAETSLRPTIGIICGSGISESSNYSDSPLADTLDQKQNFPYHNIPDFPLSTVPGHVGQLVFGLLEGVPVLCMQGRFHYYEGYPIWKCAMPVRVMKLVGITHMIITNAAGGLGDGYKVGDVMIIKDHVNFLGLAGVNPLRGPNDDKFGIRFPAMNKAYDEDLRNDAKRIAKELDIDTHVHEGVYACVGGPSYETIAELRMMKMMGINAIGMSTVHEVILAKHCHLCLLSGMSTVHEVILAKHCNLTVFAFSLITNECVIDYSSKTEACHEDVIQSGQKRGEMLRRYVAGIVRHIADKIALETLD</sequence>
<dbReference type="PANTHER" id="PTHR11904:SF9">
    <property type="entry name" value="PURINE NUCLEOSIDE PHOSPHORYLASE-RELATED"/>
    <property type="match status" value="1"/>
</dbReference>
<evidence type="ECO:0000256" key="9">
    <source>
        <dbReference type="ARBA" id="ARBA00023950"/>
    </source>
</evidence>
<comment type="pathway">
    <text evidence="1">Purine metabolism; purine nucleoside salvage.</text>
</comment>
<comment type="catalytic activity">
    <reaction evidence="10">
        <text>guanosine + phosphate = alpha-D-ribose 1-phosphate + guanine</text>
        <dbReference type="Rhea" id="RHEA:13233"/>
        <dbReference type="ChEBI" id="CHEBI:16235"/>
        <dbReference type="ChEBI" id="CHEBI:16750"/>
        <dbReference type="ChEBI" id="CHEBI:43474"/>
        <dbReference type="ChEBI" id="CHEBI:57720"/>
        <dbReference type="EC" id="2.4.2.1"/>
    </reaction>
</comment>
<dbReference type="GO" id="GO:0005737">
    <property type="term" value="C:cytoplasm"/>
    <property type="evidence" value="ECO:0007669"/>
    <property type="project" value="TreeGrafter"/>
</dbReference>
<comment type="similarity">
    <text evidence="2">Belongs to the PNP/MTAP phosphorylase family.</text>
</comment>
<evidence type="ECO:0000256" key="5">
    <source>
        <dbReference type="ARBA" id="ARBA00022679"/>
    </source>
</evidence>
<accession>A0A7R9E5Q2</accession>
<protein>
    <recommendedName>
        <fullName evidence="3">purine-nucleoside phosphorylase</fullName>
        <ecNumber evidence="3">2.4.2.1</ecNumber>
    </recommendedName>
    <alternativeName>
        <fullName evidence="11">Inosine-guanosine phosphorylase</fullName>
    </alternativeName>
</protein>
<comment type="catalytic activity">
    <reaction evidence="8">
        <text>2'-deoxyguanosine + phosphate = 2-deoxy-alpha-D-ribose 1-phosphate + guanine</text>
        <dbReference type="Rhea" id="RHEA:27738"/>
        <dbReference type="ChEBI" id="CHEBI:16235"/>
        <dbReference type="ChEBI" id="CHEBI:17172"/>
        <dbReference type="ChEBI" id="CHEBI:43474"/>
        <dbReference type="ChEBI" id="CHEBI:57259"/>
        <dbReference type="EC" id="2.4.2.1"/>
    </reaction>
</comment>
<evidence type="ECO:0000256" key="11">
    <source>
        <dbReference type="ARBA" id="ARBA00031036"/>
    </source>
</evidence>
<keyword evidence="4" id="KW-0328">Glycosyltransferase</keyword>
<evidence type="ECO:0000256" key="10">
    <source>
        <dbReference type="ARBA" id="ARBA00023970"/>
    </source>
</evidence>
<dbReference type="UniPathway" id="UPA00606"/>
<dbReference type="EC" id="2.4.2.1" evidence="3"/>
<gene>
    <name evidence="13" type="ORF">TMSB3V08_LOCUS3788</name>
</gene>
<keyword evidence="6" id="KW-0660">Purine salvage</keyword>
<keyword evidence="5" id="KW-0808">Transferase</keyword>
<name>A0A7R9E5Q2_9NEOP</name>
<evidence type="ECO:0000256" key="2">
    <source>
        <dbReference type="ARBA" id="ARBA00006751"/>
    </source>
</evidence>
<proteinExistence type="inferred from homology"/>
<feature type="domain" description="Nucleoside phosphorylase" evidence="12">
    <location>
        <begin position="67"/>
        <end position="285"/>
    </location>
</feature>
<dbReference type="SUPFAM" id="SSF53167">
    <property type="entry name" value="Purine and uridine phosphorylases"/>
    <property type="match status" value="2"/>
</dbReference>
<dbReference type="Pfam" id="PF01048">
    <property type="entry name" value="PNP_UDP_1"/>
    <property type="match status" value="1"/>
</dbReference>
<reference evidence="13" key="1">
    <citation type="submission" date="2020-11" db="EMBL/GenBank/DDBJ databases">
        <authorList>
            <person name="Tran Van P."/>
        </authorList>
    </citation>
    <scope>NUCLEOTIDE SEQUENCE</scope>
</reference>
<dbReference type="PANTHER" id="PTHR11904">
    <property type="entry name" value="METHYLTHIOADENOSINE/PURINE NUCLEOSIDE PHOSPHORYLASE"/>
    <property type="match status" value="1"/>
</dbReference>
<dbReference type="InterPro" id="IPR035994">
    <property type="entry name" value="Nucleoside_phosphorylase_sf"/>
</dbReference>
<dbReference type="CDD" id="cd09009">
    <property type="entry name" value="PNP-EcPNPII_like"/>
    <property type="match status" value="1"/>
</dbReference>
<dbReference type="InterPro" id="IPR018099">
    <property type="entry name" value="Purine_phosphorylase-2_CS"/>
</dbReference>
<dbReference type="EMBL" id="OB793311">
    <property type="protein sequence ID" value="CAD7426920.1"/>
    <property type="molecule type" value="Genomic_DNA"/>
</dbReference>
<evidence type="ECO:0000256" key="3">
    <source>
        <dbReference type="ARBA" id="ARBA00011886"/>
    </source>
</evidence>
<dbReference type="PROSITE" id="PS01240">
    <property type="entry name" value="PNP_MTAP_2"/>
    <property type="match status" value="1"/>
</dbReference>
<evidence type="ECO:0000259" key="12">
    <source>
        <dbReference type="Pfam" id="PF01048"/>
    </source>
</evidence>
<evidence type="ECO:0000256" key="7">
    <source>
        <dbReference type="ARBA" id="ARBA00023918"/>
    </source>
</evidence>
<evidence type="ECO:0000256" key="1">
    <source>
        <dbReference type="ARBA" id="ARBA00005058"/>
    </source>
</evidence>
<evidence type="ECO:0000256" key="4">
    <source>
        <dbReference type="ARBA" id="ARBA00022676"/>
    </source>
</evidence>
<dbReference type="InterPro" id="IPR011268">
    <property type="entry name" value="Purine_phosphorylase"/>
</dbReference>
<dbReference type="InterPro" id="IPR000845">
    <property type="entry name" value="Nucleoside_phosphorylase_d"/>
</dbReference>
<comment type="catalytic activity">
    <reaction evidence="9">
        <text>2'-deoxyinosine + phosphate = 2-deoxy-alpha-D-ribose 1-phosphate + hypoxanthine</text>
        <dbReference type="Rhea" id="RHEA:27750"/>
        <dbReference type="ChEBI" id="CHEBI:17368"/>
        <dbReference type="ChEBI" id="CHEBI:28997"/>
        <dbReference type="ChEBI" id="CHEBI:43474"/>
        <dbReference type="ChEBI" id="CHEBI:57259"/>
        <dbReference type="EC" id="2.4.2.1"/>
    </reaction>
</comment>
<dbReference type="AlphaFoldDB" id="A0A7R9E5Q2"/>
<organism evidence="13">
    <name type="scientific">Timema monikensis</name>
    <dbReference type="NCBI Taxonomy" id="170555"/>
    <lineage>
        <taxon>Eukaryota</taxon>
        <taxon>Metazoa</taxon>
        <taxon>Ecdysozoa</taxon>
        <taxon>Arthropoda</taxon>
        <taxon>Hexapoda</taxon>
        <taxon>Insecta</taxon>
        <taxon>Pterygota</taxon>
        <taxon>Neoptera</taxon>
        <taxon>Polyneoptera</taxon>
        <taxon>Phasmatodea</taxon>
        <taxon>Timematodea</taxon>
        <taxon>Timematoidea</taxon>
        <taxon>Timematidae</taxon>
        <taxon>Timema</taxon>
    </lineage>
</organism>
<dbReference type="Gene3D" id="3.40.50.1580">
    <property type="entry name" value="Nucleoside phosphorylase domain"/>
    <property type="match status" value="2"/>
</dbReference>
<comment type="catalytic activity">
    <reaction evidence="7">
        <text>inosine + phosphate = alpha-D-ribose 1-phosphate + hypoxanthine</text>
        <dbReference type="Rhea" id="RHEA:27646"/>
        <dbReference type="ChEBI" id="CHEBI:17368"/>
        <dbReference type="ChEBI" id="CHEBI:17596"/>
        <dbReference type="ChEBI" id="CHEBI:43474"/>
        <dbReference type="ChEBI" id="CHEBI:57720"/>
        <dbReference type="EC" id="2.4.2.1"/>
    </reaction>
</comment>
<dbReference type="NCBIfam" id="NF006054">
    <property type="entry name" value="PRK08202.1"/>
    <property type="match status" value="1"/>
</dbReference>
<dbReference type="NCBIfam" id="TIGR01697">
    <property type="entry name" value="PNPH-PUNA-XAPA"/>
    <property type="match status" value="1"/>
</dbReference>